<feature type="compositionally biased region" description="Basic and acidic residues" evidence="17">
    <location>
        <begin position="1468"/>
        <end position="1502"/>
    </location>
</feature>
<dbReference type="PROSITE" id="PS50835">
    <property type="entry name" value="IG_LIKE"/>
    <property type="match status" value="4"/>
</dbReference>
<keyword evidence="6 19" id="KW-0732">Signal</keyword>
<evidence type="ECO:0000256" key="12">
    <source>
        <dbReference type="ARBA" id="ARBA00023157"/>
    </source>
</evidence>
<dbReference type="Pfam" id="PF00041">
    <property type="entry name" value="fn3"/>
    <property type="match status" value="3"/>
</dbReference>
<dbReference type="SMART" id="SM00408">
    <property type="entry name" value="IGc2"/>
    <property type="match status" value="4"/>
</dbReference>
<dbReference type="FunFam" id="2.60.40.10:FF:000055">
    <property type="entry name" value="roundabout homolog 1 isoform X2"/>
    <property type="match status" value="1"/>
</dbReference>
<feature type="domain" description="Ig-like" evidence="20">
    <location>
        <begin position="312"/>
        <end position="407"/>
    </location>
</feature>
<protein>
    <recommendedName>
        <fullName evidence="24">Roundabout, axon guidance receptor, homolog 1 (Drosophila)</fullName>
    </recommendedName>
</protein>
<feature type="domain" description="Ig-like" evidence="20">
    <location>
        <begin position="221"/>
        <end position="307"/>
    </location>
</feature>
<feature type="domain" description="Fibronectin type-III" evidence="21">
    <location>
        <begin position="600"/>
        <end position="698"/>
    </location>
</feature>
<keyword evidence="3" id="KW-0145">Chemotaxis</keyword>
<reference evidence="22" key="1">
    <citation type="submission" date="2025-08" db="UniProtKB">
        <authorList>
            <consortium name="Ensembl"/>
        </authorList>
    </citation>
    <scope>IDENTIFICATION</scope>
</reference>
<dbReference type="Proteomes" id="UP000472270">
    <property type="component" value="Unassembled WGS sequence"/>
</dbReference>
<dbReference type="FunFam" id="2.60.40.10:FF:000058">
    <property type="entry name" value="roundabout homolog 2 isoform X3"/>
    <property type="match status" value="1"/>
</dbReference>
<dbReference type="GO" id="GO:0016199">
    <property type="term" value="P:axon midline choice point recognition"/>
    <property type="evidence" value="ECO:0007669"/>
    <property type="project" value="InterPro"/>
</dbReference>
<feature type="signal peptide" evidence="19">
    <location>
        <begin position="1"/>
        <end position="20"/>
    </location>
</feature>
<feature type="compositionally biased region" description="Pro residues" evidence="17">
    <location>
        <begin position="1118"/>
        <end position="1128"/>
    </location>
</feature>
<keyword evidence="9" id="KW-0524">Neurogenesis</keyword>
<keyword evidence="13" id="KW-0675">Receptor</keyword>
<evidence type="ECO:0000256" key="9">
    <source>
        <dbReference type="ARBA" id="ARBA00022902"/>
    </source>
</evidence>
<keyword evidence="2" id="KW-0217">Developmental protein</keyword>
<dbReference type="GO" id="GO:0008046">
    <property type="term" value="F:axon guidance receptor activity"/>
    <property type="evidence" value="ECO:0007669"/>
    <property type="project" value="InterPro"/>
</dbReference>
<feature type="domain" description="Ig-like" evidence="20">
    <location>
        <begin position="132"/>
        <end position="216"/>
    </location>
</feature>
<evidence type="ECO:0000256" key="11">
    <source>
        <dbReference type="ARBA" id="ARBA00023136"/>
    </source>
</evidence>
<dbReference type="InterPro" id="IPR036116">
    <property type="entry name" value="FN3_sf"/>
</dbReference>
<keyword evidence="8" id="KW-0221">Differentiation</keyword>
<dbReference type="GO" id="GO:0006935">
    <property type="term" value="P:chemotaxis"/>
    <property type="evidence" value="ECO:0007669"/>
    <property type="project" value="UniProtKB-KW"/>
</dbReference>
<evidence type="ECO:0000256" key="8">
    <source>
        <dbReference type="ARBA" id="ARBA00022782"/>
    </source>
</evidence>
<dbReference type="InterPro" id="IPR032986">
    <property type="entry name" value="Robo1_Ig-like3"/>
</dbReference>
<comment type="similarity">
    <text evidence="16">Belongs to the immunoglobulin superfamily. ROBO family.</text>
</comment>
<evidence type="ECO:0000259" key="21">
    <source>
        <dbReference type="PROSITE" id="PS50853"/>
    </source>
</evidence>
<dbReference type="PROSITE" id="PS50853">
    <property type="entry name" value="FN3"/>
    <property type="match status" value="3"/>
</dbReference>
<keyword evidence="5 18" id="KW-0812">Transmembrane</keyword>
<keyword evidence="11 18" id="KW-0472">Membrane</keyword>
<dbReference type="InterPro" id="IPR003598">
    <property type="entry name" value="Ig_sub2"/>
</dbReference>
<keyword evidence="14" id="KW-0325">Glycoprotein</keyword>
<feature type="compositionally biased region" description="Basic and acidic residues" evidence="17">
    <location>
        <begin position="1564"/>
        <end position="1573"/>
    </location>
</feature>
<feature type="compositionally biased region" description="Polar residues" evidence="17">
    <location>
        <begin position="1295"/>
        <end position="1311"/>
    </location>
</feature>
<dbReference type="CDD" id="cd05725">
    <property type="entry name" value="IgI_3_Robo"/>
    <property type="match status" value="1"/>
</dbReference>
<dbReference type="InterPro" id="IPR003961">
    <property type="entry name" value="FN3_dom"/>
</dbReference>
<feature type="transmembrane region" description="Helical" evidence="18">
    <location>
        <begin position="825"/>
        <end position="846"/>
    </location>
</feature>
<evidence type="ECO:0000256" key="5">
    <source>
        <dbReference type="ARBA" id="ARBA00022692"/>
    </source>
</evidence>
<sequence length="1597" mass="173789">MTGRVIGFVLFIAVIHVCTGSRLRQEDYAPRIVEHPSDLIVSKGEPATLNCKAEGRPNPTVEWYKDGERVETDRDNPRSHRMLLPSGSLFFLRIVHGRRSKPDEGSYVCVARNYLGEAVSHNASLEVAILRDDFRQNPVDVMVAAGEPAVMECQPPRGHPEPTISWKKDGVTIDDRDERITVRISDKPLHTFDAGKYVCVGTNMMGERESEIAELTVLERPSFLRKPSSQSVLVDQSVEFRCEAQGDPVPTIRWRKEDGDLPKVSYEHEIWEDHTLKLKRLTSGDAGTYTCQAENMMGKTEASATLTVHVPPVFVVRPRNQVVGMGRTVTFQGQAREDPQPAIFWQKEGSQNLLFSSQPPPPSSRFSVSQTGDLTITAVERSDGGYYSCQALNIAGSVITKALLEVTDGETDALSTDEALVNAKVCASPIFIYLILRLFRLDKNLKKIFFLIFRFLGVMFLCVFMVSEFGAPAQPGRPTDPNLIPSAPFKPEVTDVSRTSVSLSWKPNLNAGATPTSYIIEAFSHAAGSSWQTLADHVKTESFVLKGLKPSAIYLFLVRAANAYGLSDPSPISDAVKTQDVPPTSQGVDHGQIQRELGDVVIHLHNPTILSSSSVRVQWTVEQQSQYIQGYKVMYRPSPEGAQQRVEWAMLEVRTLGENSAVVTQLKKGVTYEFKVRPFFNEFQGTDSDIKVGKTLEEAPSAAPRGLTVTGSGDNGTAILVSWQPPPEEEQNGVVQEYKIWCLGNESRYHINRTVDGSTHSVLIPGLVPGVTYRVEVAASTGAGPGVKSEATSFQLDSSGRVLPPPLDDDNTISQQISDVVRQPAFIAGIGAACWIILMVFSIWLYRHRKKRNGLSSSYAGIRKVAYQRGGEAVSSAGRPGLLNIGEPATQPWLADTWPNSCSNHNDCTINCCTGSNGNSDSNLATYSRPADCIANYSNQMDNKASNLLAPDTGLYSDVDLSNKINEMKTFNSPNLKDGRFVGPGGQPTPYATTQLIQSSLANNNVNSSSGGSGGGSADLNEKQSWKSSQGTPQKQADINTPLQYNVMEQNKLNKDHYRGEGPISGTIPYNQAQDALTGGTYSSSDRGSSTSGSQGQKKGGRTTKQAKQNTMNWTELLPPPPVNPPPCQEYTLAMDDSYDTDLQCPLPPSRMYLQPDELEEEEEEVELERGPTPPIRGAASSPAAVSYSHQSTATLTPSPQEEMQPMLQDNPDLHERRRLLVSPPPPPRPLSPPHTYGYISSPLGLDTDGLEEEEDEEEGDETDAEVARVHQLHTHPHQQHLPQQRALLRGLEQTPASSTCDLESSVTGSMINGWGSASEEDNASSGRSSAVSSSDGSFFTDADFAQAVAAAAEYAGLRVAKHPGKGHHQLPVSGARKYQNLPVGHRPGSPVSTDSNVSAAPGQRRPLKRQKQHPAAQTGYQRREAYSEDLPPPPIPPPAMLKSPTHPAKTIPEGPRGAMSPRSSSADGKDKRTGSGGPRPRDGSDTRTSSSERREGQDVKKGQRTGKSNKQDAGAGHKSRQHPGSEDILPYSRPSFPGVHSPRGERDPSSSSSLSSRGSGGRRRGEGARRNPADFGLNTIGAFQTGGEELEVHFYF</sequence>
<feature type="region of interest" description="Disordered" evidence="17">
    <location>
        <begin position="782"/>
        <end position="801"/>
    </location>
</feature>
<feature type="compositionally biased region" description="Low complexity" evidence="17">
    <location>
        <begin position="1324"/>
        <end position="1338"/>
    </location>
</feature>
<dbReference type="InterPro" id="IPR007110">
    <property type="entry name" value="Ig-like_dom"/>
</dbReference>
<evidence type="ECO:0000256" key="1">
    <source>
        <dbReference type="ARBA" id="ARBA00004479"/>
    </source>
</evidence>
<dbReference type="GO" id="GO:0022603">
    <property type="term" value="P:regulation of anatomical structure morphogenesis"/>
    <property type="evidence" value="ECO:0007669"/>
    <property type="project" value="UniProtKB-ARBA"/>
</dbReference>
<dbReference type="PANTHER" id="PTHR12231">
    <property type="entry name" value="CTX-RELATED TYPE I TRANSMEMBRANE PROTEIN"/>
    <property type="match status" value="1"/>
</dbReference>
<keyword evidence="10 18" id="KW-1133">Transmembrane helix</keyword>
<dbReference type="SUPFAM" id="SSF48726">
    <property type="entry name" value="Immunoglobulin"/>
    <property type="match status" value="4"/>
</dbReference>
<feature type="compositionally biased region" description="Pro residues" evidence="17">
    <location>
        <begin position="1223"/>
        <end position="1233"/>
    </location>
</feature>
<dbReference type="InterPro" id="IPR003599">
    <property type="entry name" value="Ig_sub"/>
</dbReference>
<feature type="chain" id="PRO_5025436374" description="Roundabout, axon guidance receptor, homolog 1 (Drosophila)" evidence="19">
    <location>
        <begin position="21"/>
        <end position="1597"/>
    </location>
</feature>
<feature type="region of interest" description="Disordered" evidence="17">
    <location>
        <begin position="1003"/>
        <end position="1041"/>
    </location>
</feature>
<evidence type="ECO:0000256" key="7">
    <source>
        <dbReference type="ARBA" id="ARBA00022737"/>
    </source>
</evidence>
<dbReference type="PANTHER" id="PTHR12231:SF243">
    <property type="entry name" value="ROUNDABOUT HOMOLOG 1"/>
    <property type="match status" value="1"/>
</dbReference>
<dbReference type="InterPro" id="IPR013783">
    <property type="entry name" value="Ig-like_fold"/>
</dbReference>
<evidence type="ECO:0000259" key="20">
    <source>
        <dbReference type="PROSITE" id="PS50835"/>
    </source>
</evidence>
<dbReference type="InterPro" id="IPR051170">
    <property type="entry name" value="Neural/epithelial_adhesion"/>
</dbReference>
<keyword evidence="4" id="KW-0597">Phosphoprotein</keyword>
<evidence type="ECO:0000256" key="3">
    <source>
        <dbReference type="ARBA" id="ARBA00022500"/>
    </source>
</evidence>
<evidence type="ECO:0000256" key="19">
    <source>
        <dbReference type="SAM" id="SignalP"/>
    </source>
</evidence>
<name>A0A673M406_9TELE</name>
<feature type="region of interest" description="Disordered" evidence="17">
    <location>
        <begin position="1056"/>
        <end position="1338"/>
    </location>
</feature>
<dbReference type="SMART" id="SM00409">
    <property type="entry name" value="IG"/>
    <property type="match status" value="4"/>
</dbReference>
<feature type="compositionally biased region" description="Pro residues" evidence="17">
    <location>
        <begin position="1431"/>
        <end position="1440"/>
    </location>
</feature>
<dbReference type="GO" id="GO:0007417">
    <property type="term" value="P:central nervous system development"/>
    <property type="evidence" value="ECO:0007669"/>
    <property type="project" value="UniProtKB-ARBA"/>
</dbReference>
<gene>
    <name evidence="22" type="primary">robo1</name>
</gene>
<feature type="region of interest" description="Disordered" evidence="17">
    <location>
        <begin position="1363"/>
        <end position="1578"/>
    </location>
</feature>
<feature type="compositionally biased region" description="Acidic residues" evidence="17">
    <location>
        <begin position="1249"/>
        <end position="1265"/>
    </location>
</feature>
<evidence type="ECO:0000256" key="16">
    <source>
        <dbReference type="ARBA" id="ARBA00061206"/>
    </source>
</evidence>
<dbReference type="SMART" id="SM00060">
    <property type="entry name" value="FN3"/>
    <property type="match status" value="3"/>
</dbReference>
<evidence type="ECO:0008006" key="24">
    <source>
        <dbReference type="Google" id="ProtNLM"/>
    </source>
</evidence>
<comment type="subcellular location">
    <subcellularLocation>
        <location evidence="1">Membrane</location>
        <topology evidence="1">Single-pass type I membrane protein</topology>
    </subcellularLocation>
</comment>
<feature type="transmembrane region" description="Helical" evidence="18">
    <location>
        <begin position="448"/>
        <end position="467"/>
    </location>
</feature>
<reference evidence="22" key="2">
    <citation type="submission" date="2025-09" db="UniProtKB">
        <authorList>
            <consortium name="Ensembl"/>
        </authorList>
    </citation>
    <scope>IDENTIFICATION</scope>
</reference>
<feature type="domain" description="Ig-like" evidence="20">
    <location>
        <begin position="30"/>
        <end position="126"/>
    </location>
</feature>
<dbReference type="GO" id="GO:0051239">
    <property type="term" value="P:regulation of multicellular organismal process"/>
    <property type="evidence" value="ECO:0007669"/>
    <property type="project" value="UniProtKB-ARBA"/>
</dbReference>
<feature type="domain" description="Fibronectin type-III" evidence="21">
    <location>
        <begin position="487"/>
        <end position="581"/>
    </location>
</feature>
<keyword evidence="23" id="KW-1185">Reference proteome</keyword>
<dbReference type="FunFam" id="2.60.40.10:FF:000043">
    <property type="entry name" value="roundabout homolog 2 isoform X2"/>
    <property type="match status" value="1"/>
</dbReference>
<organism evidence="22 23">
    <name type="scientific">Sinocyclocheilus rhinocerous</name>
    <dbReference type="NCBI Taxonomy" id="307959"/>
    <lineage>
        <taxon>Eukaryota</taxon>
        <taxon>Metazoa</taxon>
        <taxon>Chordata</taxon>
        <taxon>Craniata</taxon>
        <taxon>Vertebrata</taxon>
        <taxon>Euteleostomi</taxon>
        <taxon>Actinopterygii</taxon>
        <taxon>Neopterygii</taxon>
        <taxon>Teleostei</taxon>
        <taxon>Ostariophysi</taxon>
        <taxon>Cypriniformes</taxon>
        <taxon>Cyprinidae</taxon>
        <taxon>Cyprininae</taxon>
        <taxon>Sinocyclocheilus</taxon>
    </lineage>
</organism>
<proteinExistence type="inferred from homology"/>
<evidence type="ECO:0000313" key="22">
    <source>
        <dbReference type="Ensembl" id="ENSSRHP00000084811.1"/>
    </source>
</evidence>
<evidence type="ECO:0000313" key="23">
    <source>
        <dbReference type="Proteomes" id="UP000472270"/>
    </source>
</evidence>
<feature type="compositionally biased region" description="Low complexity" evidence="17">
    <location>
        <begin position="1078"/>
        <end position="1109"/>
    </location>
</feature>
<dbReference type="CDD" id="cd00063">
    <property type="entry name" value="FN3"/>
    <property type="match status" value="3"/>
</dbReference>
<evidence type="ECO:0000256" key="15">
    <source>
        <dbReference type="ARBA" id="ARBA00023319"/>
    </source>
</evidence>
<keyword evidence="7" id="KW-0677">Repeat</keyword>
<dbReference type="FunFam" id="2.60.40.10:FF:000053">
    <property type="entry name" value="Roundabout guidance receptor 1"/>
    <property type="match status" value="1"/>
</dbReference>
<evidence type="ECO:0000256" key="17">
    <source>
        <dbReference type="SAM" id="MobiDB-lite"/>
    </source>
</evidence>
<dbReference type="FunFam" id="2.60.40.10:FF:000065">
    <property type="entry name" value="roundabout homolog 1 isoform X3"/>
    <property type="match status" value="1"/>
</dbReference>
<feature type="domain" description="Fibronectin type-III" evidence="21">
    <location>
        <begin position="703"/>
        <end position="799"/>
    </location>
</feature>
<dbReference type="InterPro" id="IPR036179">
    <property type="entry name" value="Ig-like_dom_sf"/>
</dbReference>
<feature type="compositionally biased region" description="Polar residues" evidence="17">
    <location>
        <begin position="1026"/>
        <end position="1041"/>
    </location>
</feature>
<evidence type="ECO:0000256" key="2">
    <source>
        <dbReference type="ARBA" id="ARBA00022473"/>
    </source>
</evidence>
<evidence type="ECO:0000256" key="13">
    <source>
        <dbReference type="ARBA" id="ARBA00023170"/>
    </source>
</evidence>
<dbReference type="FunFam" id="2.60.40.10:FF:000008">
    <property type="entry name" value="roundabout homolog 2 isoform X2"/>
    <property type="match status" value="1"/>
</dbReference>
<dbReference type="Gene3D" id="2.60.40.10">
    <property type="entry name" value="Immunoglobulins"/>
    <property type="match status" value="7"/>
</dbReference>
<evidence type="ECO:0000256" key="14">
    <source>
        <dbReference type="ARBA" id="ARBA00023180"/>
    </source>
</evidence>
<dbReference type="InterPro" id="IPR013098">
    <property type="entry name" value="Ig_I-set"/>
</dbReference>
<feature type="compositionally biased region" description="Acidic residues" evidence="17">
    <location>
        <begin position="1157"/>
        <end position="1167"/>
    </location>
</feature>
<feature type="compositionally biased region" description="Polar residues" evidence="17">
    <location>
        <begin position="1188"/>
        <end position="1202"/>
    </location>
</feature>
<evidence type="ECO:0000256" key="6">
    <source>
        <dbReference type="ARBA" id="ARBA00022729"/>
    </source>
</evidence>
<feature type="region of interest" description="Disordered" evidence="17">
    <location>
        <begin position="971"/>
        <end position="991"/>
    </location>
</feature>
<dbReference type="FunFam" id="2.60.40.10:FF:000026">
    <property type="entry name" value="roundabout homolog 2 isoform X1"/>
    <property type="match status" value="1"/>
</dbReference>
<dbReference type="Pfam" id="PF07679">
    <property type="entry name" value="I-set"/>
    <property type="match status" value="4"/>
</dbReference>
<evidence type="ECO:0000256" key="18">
    <source>
        <dbReference type="SAM" id="Phobius"/>
    </source>
</evidence>
<evidence type="ECO:0000256" key="10">
    <source>
        <dbReference type="ARBA" id="ARBA00022989"/>
    </source>
</evidence>
<evidence type="ECO:0000256" key="4">
    <source>
        <dbReference type="ARBA" id="ARBA00022553"/>
    </source>
</evidence>
<dbReference type="CDD" id="cd07693">
    <property type="entry name" value="IgC_1_Robo"/>
    <property type="match status" value="1"/>
</dbReference>
<dbReference type="Ensembl" id="ENSSRHT00000087112.1">
    <property type="protein sequence ID" value="ENSSRHP00000084811.1"/>
    <property type="gene ID" value="ENSSRHG00000042003.1"/>
</dbReference>
<dbReference type="SUPFAM" id="SSF49265">
    <property type="entry name" value="Fibronectin type III"/>
    <property type="match status" value="2"/>
</dbReference>
<dbReference type="GO" id="GO:0016020">
    <property type="term" value="C:membrane"/>
    <property type="evidence" value="ECO:0007669"/>
    <property type="project" value="UniProtKB-SubCell"/>
</dbReference>
<keyword evidence="12" id="KW-1015">Disulfide bond</keyword>
<accession>A0A673M406</accession>
<keyword evidence="15" id="KW-0393">Immunoglobulin domain</keyword>
<dbReference type="GO" id="GO:0035385">
    <property type="term" value="P:Roundabout signaling pathway"/>
    <property type="evidence" value="ECO:0007669"/>
    <property type="project" value="InterPro"/>
</dbReference>